<evidence type="ECO:0000256" key="3">
    <source>
        <dbReference type="ARBA" id="ARBA00022574"/>
    </source>
</evidence>
<evidence type="ECO:0000259" key="15">
    <source>
        <dbReference type="Pfam" id="PF24105"/>
    </source>
</evidence>
<accession>A0A9D4ZLC4</accession>
<evidence type="ECO:0000256" key="13">
    <source>
        <dbReference type="PROSITE-ProRule" id="PRU00221"/>
    </source>
</evidence>
<feature type="compositionally biased region" description="Basic and acidic residues" evidence="14">
    <location>
        <begin position="559"/>
        <end position="568"/>
    </location>
</feature>
<sequence length="680" mass="73867">MKGGTLQITWHGSDPVLTLDFHSLSGLLATGGADHDIKFWTLHEARDGPLPSATFHSSLSYHTAAVNVVRFSVAGDQLASGADGGEILLWKLTENSEASNMWKLAKNLRFHVKDVLDLQWSLDGVSLISGSVDNTVIIWDIAKGNPQQVLKDHMHYVQGVAWDPIGQYIASISGDRTCRIYTSKPQNSKSKSQDRPNFSCQSVLVKAELPKQEDDATKDPPTKLNLFHDETLPSFFRRLAWSPEGSFLLVPAGIHKFPSETVLTNTAFIISRKDLSRPAVQLPGASKPVVAVRFCPVLFTCYSNIEQKTEKDSNDTGVFKLPYRLVFAVATLNSLYVYDTQSRHPLALLAGIHYAAITDIAWSTDGKFLAVSSQDGFCTLVMFDREELGSPLLSSEVPAYVAKLLSPPKDKVGEFHSKVPEAVTKGKSKGDSISEKKADNLSSSALGMEKQAQLNGEEQAEVGKVPEEQSKISVACPEPQKERNMSNGDSYSEIQHADHKLESANKENAMVFKRDESNDAPKTLKRITPIAISHSSSHPLNGATSSLTNLSTPSQLCQEVKETSEISPKKPRRITPVAILSAAQCNPSAANSGAPLNSIEEAKASPALVMQASPTQVKFSEESNAGCIDVANCSGHVEPDNSSSKGLQTSPKRPRRITPQPIDVNSDGLQITEPSSNDMK</sequence>
<dbReference type="GO" id="GO:0006281">
    <property type="term" value="P:DNA repair"/>
    <property type="evidence" value="ECO:0007669"/>
    <property type="project" value="UniProtKB-KW"/>
</dbReference>
<name>A0A9D4ZLC4_ADICA</name>
<keyword evidence="17" id="KW-1185">Reference proteome</keyword>
<evidence type="ECO:0000256" key="11">
    <source>
        <dbReference type="ARBA" id="ARBA00023242"/>
    </source>
</evidence>
<comment type="subcellular location">
    <subcellularLocation>
        <location evidence="1">Nucleus</location>
    </subcellularLocation>
</comment>
<dbReference type="GO" id="GO:0006310">
    <property type="term" value="P:DNA recombination"/>
    <property type="evidence" value="ECO:0007669"/>
    <property type="project" value="UniProtKB-KW"/>
</dbReference>
<keyword evidence="8" id="KW-0804">Transcription</keyword>
<evidence type="ECO:0000256" key="9">
    <source>
        <dbReference type="ARBA" id="ARBA00023172"/>
    </source>
</evidence>
<comment type="caution">
    <text evidence="16">The sequence shown here is derived from an EMBL/GenBank/DDBJ whole genome shotgun (WGS) entry which is preliminary data.</text>
</comment>
<evidence type="ECO:0000313" key="17">
    <source>
        <dbReference type="Proteomes" id="UP000886520"/>
    </source>
</evidence>
<dbReference type="PANTHER" id="PTHR15271:SF4">
    <property type="entry name" value="CHROMATIN ASSEMBLY FACTOR 1 SUBUNIT B"/>
    <property type="match status" value="1"/>
</dbReference>
<evidence type="ECO:0000256" key="10">
    <source>
        <dbReference type="ARBA" id="ARBA00023204"/>
    </source>
</evidence>
<dbReference type="PROSITE" id="PS00678">
    <property type="entry name" value="WD_REPEATS_1"/>
    <property type="match status" value="1"/>
</dbReference>
<feature type="compositionally biased region" description="Polar residues" evidence="14">
    <location>
        <begin position="534"/>
        <end position="557"/>
    </location>
</feature>
<dbReference type="InterPro" id="IPR045145">
    <property type="entry name" value="PTHR15271"/>
</dbReference>
<evidence type="ECO:0000256" key="14">
    <source>
        <dbReference type="SAM" id="MobiDB-lite"/>
    </source>
</evidence>
<dbReference type="InterPro" id="IPR001680">
    <property type="entry name" value="WD40_rpt"/>
</dbReference>
<evidence type="ECO:0000256" key="1">
    <source>
        <dbReference type="ARBA" id="ARBA00004123"/>
    </source>
</evidence>
<evidence type="ECO:0000313" key="16">
    <source>
        <dbReference type="EMBL" id="KAI5077426.1"/>
    </source>
</evidence>
<dbReference type="GO" id="GO:0006335">
    <property type="term" value="P:DNA replication-dependent chromatin assembly"/>
    <property type="evidence" value="ECO:0007669"/>
    <property type="project" value="InterPro"/>
</dbReference>
<evidence type="ECO:0000256" key="5">
    <source>
        <dbReference type="ARBA" id="ARBA00022763"/>
    </source>
</evidence>
<dbReference type="InterPro" id="IPR015943">
    <property type="entry name" value="WD40/YVTN_repeat-like_dom_sf"/>
</dbReference>
<dbReference type="PANTHER" id="PTHR15271">
    <property type="entry name" value="CHROMATIN ASSEMBLY FACTOR 1 SUBUNIT B"/>
    <property type="match status" value="1"/>
</dbReference>
<keyword evidence="10" id="KW-0234">DNA repair</keyword>
<keyword evidence="5" id="KW-0227">DNA damage</keyword>
<keyword evidence="6" id="KW-0156">Chromatin regulator</keyword>
<dbReference type="Proteomes" id="UP000886520">
    <property type="component" value="Chromosome 7"/>
</dbReference>
<keyword evidence="4" id="KW-0677">Repeat</keyword>
<feature type="repeat" description="WD" evidence="13">
    <location>
        <begin position="108"/>
        <end position="149"/>
    </location>
</feature>
<dbReference type="Pfam" id="PF24105">
    <property type="entry name" value="Beta-prop_CAF1B_HIR1"/>
    <property type="match status" value="1"/>
</dbReference>
<evidence type="ECO:0000256" key="4">
    <source>
        <dbReference type="ARBA" id="ARBA00022737"/>
    </source>
</evidence>
<feature type="repeat" description="WD" evidence="13">
    <location>
        <begin position="13"/>
        <end position="42"/>
    </location>
</feature>
<feature type="region of interest" description="Disordered" evidence="14">
    <location>
        <begin position="419"/>
        <end position="495"/>
    </location>
</feature>
<dbReference type="PROSITE" id="PS50294">
    <property type="entry name" value="WD_REPEATS_REGION"/>
    <property type="match status" value="1"/>
</dbReference>
<feature type="repeat" description="WD" evidence="13">
    <location>
        <begin position="59"/>
        <end position="100"/>
    </location>
</feature>
<evidence type="ECO:0000256" key="8">
    <source>
        <dbReference type="ARBA" id="ARBA00023163"/>
    </source>
</evidence>
<dbReference type="SMART" id="SM00320">
    <property type="entry name" value="WD40"/>
    <property type="match status" value="6"/>
</dbReference>
<dbReference type="PROSITE" id="PS50082">
    <property type="entry name" value="WD_REPEATS_2"/>
    <property type="match status" value="4"/>
</dbReference>
<protein>
    <recommendedName>
        <fullName evidence="12">CAF-1 p60 homolog</fullName>
    </recommendedName>
</protein>
<feature type="region of interest" description="Disordered" evidence="14">
    <location>
        <begin position="631"/>
        <end position="680"/>
    </location>
</feature>
<dbReference type="InterPro" id="IPR055410">
    <property type="entry name" value="Beta-prop_CAF1B_HIR1"/>
</dbReference>
<keyword evidence="7" id="KW-0805">Transcription regulation</keyword>
<feature type="compositionally biased region" description="Polar residues" evidence="14">
    <location>
        <begin position="667"/>
        <end position="680"/>
    </location>
</feature>
<dbReference type="AlphaFoldDB" id="A0A9D4ZLC4"/>
<evidence type="ECO:0000256" key="6">
    <source>
        <dbReference type="ARBA" id="ARBA00022853"/>
    </source>
</evidence>
<evidence type="ECO:0000256" key="7">
    <source>
        <dbReference type="ARBA" id="ARBA00023015"/>
    </source>
</evidence>
<dbReference type="FunFam" id="2.130.10.10:FF:000466">
    <property type="entry name" value="Chromatin assembly factor 1 subunit FAS2"/>
    <property type="match status" value="1"/>
</dbReference>
<proteinExistence type="inferred from homology"/>
<dbReference type="OrthoDB" id="71227at2759"/>
<dbReference type="GO" id="GO:0033186">
    <property type="term" value="C:CAF-1 complex"/>
    <property type="evidence" value="ECO:0007669"/>
    <property type="project" value="TreeGrafter"/>
</dbReference>
<dbReference type="GO" id="GO:0006334">
    <property type="term" value="P:nucleosome assembly"/>
    <property type="evidence" value="ECO:0007669"/>
    <property type="project" value="TreeGrafter"/>
</dbReference>
<reference evidence="16" key="1">
    <citation type="submission" date="2021-01" db="EMBL/GenBank/DDBJ databases">
        <title>Adiantum capillus-veneris genome.</title>
        <authorList>
            <person name="Fang Y."/>
            <person name="Liao Q."/>
        </authorList>
    </citation>
    <scope>NUCLEOTIDE SEQUENCE</scope>
    <source>
        <strain evidence="16">H3</strain>
        <tissue evidence="16">Leaf</tissue>
    </source>
</reference>
<dbReference type="InterPro" id="IPR019775">
    <property type="entry name" value="WD40_repeat_CS"/>
</dbReference>
<keyword evidence="3 13" id="KW-0853">WD repeat</keyword>
<dbReference type="SUPFAM" id="SSF50978">
    <property type="entry name" value="WD40 repeat-like"/>
    <property type="match status" value="1"/>
</dbReference>
<dbReference type="GO" id="GO:0005634">
    <property type="term" value="C:nucleus"/>
    <property type="evidence" value="ECO:0007669"/>
    <property type="project" value="UniProtKB-SubCell"/>
</dbReference>
<feature type="compositionally biased region" description="Basic and acidic residues" evidence="14">
    <location>
        <begin position="428"/>
        <end position="439"/>
    </location>
</feature>
<dbReference type="Gene3D" id="2.130.10.10">
    <property type="entry name" value="YVTN repeat-like/Quinoprotein amine dehydrogenase"/>
    <property type="match status" value="2"/>
</dbReference>
<gene>
    <name evidence="16" type="ORF">GOP47_0007250</name>
</gene>
<feature type="domain" description="CAF1B/HIR1 beta-propeller" evidence="15">
    <location>
        <begin position="1"/>
        <end position="388"/>
    </location>
</feature>
<keyword evidence="11" id="KW-0539">Nucleus</keyword>
<comment type="similarity">
    <text evidence="2">Belongs to the WD repeat HIR1 family.</text>
</comment>
<organism evidence="16 17">
    <name type="scientific">Adiantum capillus-veneris</name>
    <name type="common">Maidenhair fern</name>
    <dbReference type="NCBI Taxonomy" id="13818"/>
    <lineage>
        <taxon>Eukaryota</taxon>
        <taxon>Viridiplantae</taxon>
        <taxon>Streptophyta</taxon>
        <taxon>Embryophyta</taxon>
        <taxon>Tracheophyta</taxon>
        <taxon>Polypodiopsida</taxon>
        <taxon>Polypodiidae</taxon>
        <taxon>Polypodiales</taxon>
        <taxon>Pteridineae</taxon>
        <taxon>Pteridaceae</taxon>
        <taxon>Vittarioideae</taxon>
        <taxon>Adiantum</taxon>
    </lineage>
</organism>
<feature type="region of interest" description="Disordered" evidence="14">
    <location>
        <begin position="534"/>
        <end position="569"/>
    </location>
</feature>
<feature type="repeat" description="WD" evidence="13">
    <location>
        <begin position="150"/>
        <end position="181"/>
    </location>
</feature>
<evidence type="ECO:0000256" key="12">
    <source>
        <dbReference type="ARBA" id="ARBA00077035"/>
    </source>
</evidence>
<dbReference type="InterPro" id="IPR036322">
    <property type="entry name" value="WD40_repeat_dom_sf"/>
</dbReference>
<dbReference type="EMBL" id="JABFUD020000007">
    <property type="protein sequence ID" value="KAI5077426.1"/>
    <property type="molecule type" value="Genomic_DNA"/>
</dbReference>
<keyword evidence="9" id="KW-0233">DNA recombination</keyword>
<feature type="compositionally biased region" description="Polar residues" evidence="14">
    <location>
        <begin position="640"/>
        <end position="651"/>
    </location>
</feature>
<evidence type="ECO:0000256" key="2">
    <source>
        <dbReference type="ARBA" id="ARBA00007306"/>
    </source>
</evidence>